<name>A0A7W9EG67_9SPHN</name>
<evidence type="ECO:0000313" key="2">
    <source>
        <dbReference type="Proteomes" id="UP000549617"/>
    </source>
</evidence>
<reference evidence="1 2" key="1">
    <citation type="submission" date="2020-08" db="EMBL/GenBank/DDBJ databases">
        <title>Genomic Encyclopedia of Type Strains, Phase IV (KMG-IV): sequencing the most valuable type-strain genomes for metagenomic binning, comparative biology and taxonomic classification.</title>
        <authorList>
            <person name="Goeker M."/>
        </authorList>
    </citation>
    <scope>NUCLEOTIDE SEQUENCE [LARGE SCALE GENOMIC DNA]</scope>
    <source>
        <strain evidence="1 2">DSM 25079</strain>
    </source>
</reference>
<proteinExistence type="predicted"/>
<sequence>MRADEQQAGFIATDQRIRKLFGNRNAIGLQSGHRIPPRKALHYCELGCCLSLPSVFGQFAPLMIANPDTSKTNRISIHNGTDSVSVS</sequence>
<organism evidence="1 2">
    <name type="scientific">Sphingobium boeckii</name>
    <dbReference type="NCBI Taxonomy" id="1082345"/>
    <lineage>
        <taxon>Bacteria</taxon>
        <taxon>Pseudomonadati</taxon>
        <taxon>Pseudomonadota</taxon>
        <taxon>Alphaproteobacteria</taxon>
        <taxon>Sphingomonadales</taxon>
        <taxon>Sphingomonadaceae</taxon>
        <taxon>Sphingobium</taxon>
    </lineage>
</organism>
<gene>
    <name evidence="1" type="ORF">FHS49_002460</name>
</gene>
<evidence type="ECO:0000313" key="1">
    <source>
        <dbReference type="EMBL" id="MBB5686436.1"/>
    </source>
</evidence>
<accession>A0A7W9EG67</accession>
<dbReference type="EMBL" id="JACIJC010000004">
    <property type="protein sequence ID" value="MBB5686436.1"/>
    <property type="molecule type" value="Genomic_DNA"/>
</dbReference>
<dbReference type="RefSeq" id="WP_184019880.1">
    <property type="nucleotide sequence ID" value="NZ_JACIJC010000004.1"/>
</dbReference>
<dbReference type="AlphaFoldDB" id="A0A7W9EG67"/>
<protein>
    <submittedName>
        <fullName evidence="1">Uncharacterized protein</fullName>
    </submittedName>
</protein>
<comment type="caution">
    <text evidence="1">The sequence shown here is derived from an EMBL/GenBank/DDBJ whole genome shotgun (WGS) entry which is preliminary data.</text>
</comment>
<dbReference type="Proteomes" id="UP000549617">
    <property type="component" value="Unassembled WGS sequence"/>
</dbReference>
<keyword evidence="2" id="KW-1185">Reference proteome</keyword>